<feature type="compositionally biased region" description="Low complexity" evidence="1">
    <location>
        <begin position="249"/>
        <end position="269"/>
    </location>
</feature>
<evidence type="ECO:0000313" key="3">
    <source>
        <dbReference type="EMBL" id="MED7820875.1"/>
    </source>
</evidence>
<keyword evidence="2" id="KW-0472">Membrane</keyword>
<dbReference type="RefSeq" id="WP_329504709.1">
    <property type="nucleotide sequence ID" value="NZ_BAAAYZ010000192.1"/>
</dbReference>
<keyword evidence="2" id="KW-0812">Transmembrane</keyword>
<feature type="region of interest" description="Disordered" evidence="1">
    <location>
        <begin position="76"/>
        <end position="108"/>
    </location>
</feature>
<comment type="caution">
    <text evidence="3">The sequence shown here is derived from an EMBL/GenBank/DDBJ whole genome shotgun (WGS) entry which is preliminary data.</text>
</comment>
<evidence type="ECO:0000313" key="4">
    <source>
        <dbReference type="Proteomes" id="UP001333996"/>
    </source>
</evidence>
<evidence type="ECO:0008006" key="5">
    <source>
        <dbReference type="Google" id="ProtNLM"/>
    </source>
</evidence>
<keyword evidence="2" id="KW-1133">Transmembrane helix</keyword>
<feature type="compositionally biased region" description="Low complexity" evidence="1">
    <location>
        <begin position="166"/>
        <end position="179"/>
    </location>
</feature>
<organism evidence="3 4">
    <name type="scientific">Streptomyces chiangmaiensis</name>
    <dbReference type="NCBI Taxonomy" id="766497"/>
    <lineage>
        <taxon>Bacteria</taxon>
        <taxon>Bacillati</taxon>
        <taxon>Actinomycetota</taxon>
        <taxon>Actinomycetes</taxon>
        <taxon>Kitasatosporales</taxon>
        <taxon>Streptomycetaceae</taxon>
        <taxon>Streptomyces</taxon>
    </lineage>
</organism>
<feature type="transmembrane region" description="Helical" evidence="2">
    <location>
        <begin position="283"/>
        <end position="304"/>
    </location>
</feature>
<accession>A0ABU7F9K8</accession>
<protein>
    <recommendedName>
        <fullName evidence="5">Secreted protein</fullName>
    </recommendedName>
</protein>
<evidence type="ECO:0000256" key="1">
    <source>
        <dbReference type="SAM" id="MobiDB-lite"/>
    </source>
</evidence>
<name>A0ABU7F9K8_9ACTN</name>
<proteinExistence type="predicted"/>
<dbReference type="EMBL" id="JAYWVC010000004">
    <property type="protein sequence ID" value="MED7820875.1"/>
    <property type="molecule type" value="Genomic_DNA"/>
</dbReference>
<feature type="region of interest" description="Disordered" evidence="1">
    <location>
        <begin position="166"/>
        <end position="270"/>
    </location>
</feature>
<gene>
    <name evidence="3" type="ORF">VXC91_02440</name>
</gene>
<keyword evidence="4" id="KW-1185">Reference proteome</keyword>
<reference evidence="3" key="1">
    <citation type="submission" date="2024-01" db="EMBL/GenBank/DDBJ databases">
        <title>First draft genome sequence data of TA4-1, the type strain of Gram-positive actinobacterium Streptomyces chiangmaiensis.</title>
        <authorList>
            <person name="Yasawong M."/>
            <person name="Nantapong N."/>
        </authorList>
    </citation>
    <scope>NUCLEOTIDE SEQUENCE</scope>
    <source>
        <strain evidence="3">TA4-1</strain>
    </source>
</reference>
<dbReference type="Proteomes" id="UP001333996">
    <property type="component" value="Unassembled WGS sequence"/>
</dbReference>
<feature type="compositionally biased region" description="Low complexity" evidence="1">
    <location>
        <begin position="217"/>
        <end position="232"/>
    </location>
</feature>
<evidence type="ECO:0000256" key="2">
    <source>
        <dbReference type="SAM" id="Phobius"/>
    </source>
</evidence>
<feature type="compositionally biased region" description="Basic and acidic residues" evidence="1">
    <location>
        <begin position="199"/>
        <end position="209"/>
    </location>
</feature>
<sequence length="309" mass="30807">MTPRLCTPSTFRALRVAVVPPVLMTTALLCISAAYGVPPGHGLGPSYGLRPASYTVQPAPGAEIFDAAAQPAHLTRSTYPARRSAAPPPALAHTSGHTASVAAPSGAREHGHSVTVAFASPLGHQASGPSRLWPPMPALPIGAFPLANRTSALLGLISAPGHKTALPAAGAPASGHSAARLSAAEPSPGTSRAGSVAGEGRERPGRPDAEPQNEANDPTYTDADPTTPQDQPSAEGGTGDASPDTGIEASADAVGPAASSPAPSKDPAVLAREAATSESVVEILPLGSGLVLVGTGLALALLALRLRRE</sequence>